<dbReference type="GeneTree" id="ENSGT01030000234768"/>
<evidence type="ECO:0000259" key="1">
    <source>
        <dbReference type="PROSITE" id="PS50824"/>
    </source>
</evidence>
<dbReference type="AlphaFoldDB" id="A0A3Q3FSC7"/>
<sequence>MPRKTIKMALSDTLENLSQQNFAKFCHRLLDRRNEPRVRRNRVEGKSYLDVVDVLVSTFTESGGRNVAVEILRQIGCSEEAEELGEVNDYPISRLGLHRDLSWLNLLFQPHPLQTEPLPSRLLKSGWMVDFLFMNP</sequence>
<dbReference type="Ensembl" id="ENSLBET00000023988.1">
    <property type="protein sequence ID" value="ENSLBEP00000022802.1"/>
    <property type="gene ID" value="ENSLBEG00000017478.1"/>
</dbReference>
<dbReference type="InterPro" id="IPR004020">
    <property type="entry name" value="DAPIN"/>
</dbReference>
<dbReference type="Gene3D" id="1.10.533.10">
    <property type="entry name" value="Death Domain, Fas"/>
    <property type="match status" value="1"/>
</dbReference>
<reference evidence="2" key="1">
    <citation type="submission" date="2025-08" db="UniProtKB">
        <authorList>
            <consortium name="Ensembl"/>
        </authorList>
    </citation>
    <scope>IDENTIFICATION</scope>
</reference>
<protein>
    <recommendedName>
        <fullName evidence="1">Pyrin domain-containing protein</fullName>
    </recommendedName>
</protein>
<proteinExistence type="predicted"/>
<organism evidence="2 3">
    <name type="scientific">Labrus bergylta</name>
    <name type="common">ballan wrasse</name>
    <dbReference type="NCBI Taxonomy" id="56723"/>
    <lineage>
        <taxon>Eukaryota</taxon>
        <taxon>Metazoa</taxon>
        <taxon>Chordata</taxon>
        <taxon>Craniata</taxon>
        <taxon>Vertebrata</taxon>
        <taxon>Euteleostomi</taxon>
        <taxon>Actinopterygii</taxon>
        <taxon>Neopterygii</taxon>
        <taxon>Teleostei</taxon>
        <taxon>Neoteleostei</taxon>
        <taxon>Acanthomorphata</taxon>
        <taxon>Eupercaria</taxon>
        <taxon>Labriformes</taxon>
        <taxon>Labridae</taxon>
        <taxon>Labrus</taxon>
    </lineage>
</organism>
<dbReference type="PROSITE" id="PS50824">
    <property type="entry name" value="DAPIN"/>
    <property type="match status" value="1"/>
</dbReference>
<dbReference type="SUPFAM" id="SSF47986">
    <property type="entry name" value="DEATH domain"/>
    <property type="match status" value="1"/>
</dbReference>
<dbReference type="Pfam" id="PF02758">
    <property type="entry name" value="PYRIN"/>
    <property type="match status" value="1"/>
</dbReference>
<dbReference type="Proteomes" id="UP000261660">
    <property type="component" value="Unplaced"/>
</dbReference>
<name>A0A3Q3FSC7_9LABR</name>
<dbReference type="InParanoid" id="A0A3Q3FSC7"/>
<dbReference type="STRING" id="56723.ENSLBEP00000022802"/>
<dbReference type="InterPro" id="IPR011029">
    <property type="entry name" value="DEATH-like_dom_sf"/>
</dbReference>
<evidence type="ECO:0000313" key="2">
    <source>
        <dbReference type="Ensembl" id="ENSLBEP00000022802.1"/>
    </source>
</evidence>
<keyword evidence="3" id="KW-1185">Reference proteome</keyword>
<reference evidence="2" key="2">
    <citation type="submission" date="2025-09" db="UniProtKB">
        <authorList>
            <consortium name="Ensembl"/>
        </authorList>
    </citation>
    <scope>IDENTIFICATION</scope>
</reference>
<evidence type="ECO:0000313" key="3">
    <source>
        <dbReference type="Proteomes" id="UP000261660"/>
    </source>
</evidence>
<accession>A0A3Q3FSC7</accession>
<feature type="domain" description="Pyrin" evidence="1">
    <location>
        <begin position="1"/>
        <end position="90"/>
    </location>
</feature>
<dbReference type="SMART" id="SM01289">
    <property type="entry name" value="PYRIN"/>
    <property type="match status" value="1"/>
</dbReference>